<name>A0ABT2SQQ1_9FIRM</name>
<dbReference type="Gene3D" id="1.20.1560.10">
    <property type="entry name" value="ABC transporter type 1, transmembrane domain"/>
    <property type="match status" value="1"/>
</dbReference>
<feature type="transmembrane region" description="Helical" evidence="7">
    <location>
        <begin position="24"/>
        <end position="48"/>
    </location>
</feature>
<dbReference type="CDD" id="cd18549">
    <property type="entry name" value="ABC_6TM_YwjA_like"/>
    <property type="match status" value="1"/>
</dbReference>
<dbReference type="InterPro" id="IPR027417">
    <property type="entry name" value="P-loop_NTPase"/>
</dbReference>
<evidence type="ECO:0000256" key="1">
    <source>
        <dbReference type="ARBA" id="ARBA00004651"/>
    </source>
</evidence>
<evidence type="ECO:0000256" key="5">
    <source>
        <dbReference type="ARBA" id="ARBA00022989"/>
    </source>
</evidence>
<evidence type="ECO:0000313" key="10">
    <source>
        <dbReference type="EMBL" id="MCU6726378.1"/>
    </source>
</evidence>
<dbReference type="InterPro" id="IPR017871">
    <property type="entry name" value="ABC_transporter-like_CS"/>
</dbReference>
<dbReference type="InterPro" id="IPR003439">
    <property type="entry name" value="ABC_transporter-like_ATP-bd"/>
</dbReference>
<keyword evidence="3" id="KW-0547">Nucleotide-binding</keyword>
<dbReference type="PROSITE" id="PS50893">
    <property type="entry name" value="ABC_TRANSPORTER_2"/>
    <property type="match status" value="1"/>
</dbReference>
<dbReference type="InterPro" id="IPR036640">
    <property type="entry name" value="ABC1_TM_sf"/>
</dbReference>
<organism evidence="10 11">
    <name type="scientific">Muricoprocola aceti</name>
    <dbReference type="NCBI Taxonomy" id="2981772"/>
    <lineage>
        <taxon>Bacteria</taxon>
        <taxon>Bacillati</taxon>
        <taxon>Bacillota</taxon>
        <taxon>Clostridia</taxon>
        <taxon>Lachnospirales</taxon>
        <taxon>Lachnospiraceae</taxon>
        <taxon>Muricoprocola</taxon>
    </lineage>
</organism>
<keyword evidence="6 7" id="KW-0472">Membrane</keyword>
<dbReference type="PANTHER" id="PTHR43394">
    <property type="entry name" value="ATP-DEPENDENT PERMEASE MDL1, MITOCHONDRIAL"/>
    <property type="match status" value="1"/>
</dbReference>
<dbReference type="RefSeq" id="WP_262655642.1">
    <property type="nucleotide sequence ID" value="NZ_JAOQKE010000024.1"/>
</dbReference>
<evidence type="ECO:0000313" key="11">
    <source>
        <dbReference type="Proteomes" id="UP001652338"/>
    </source>
</evidence>
<feature type="domain" description="ABC transmembrane type-1" evidence="9">
    <location>
        <begin position="29"/>
        <end position="314"/>
    </location>
</feature>
<dbReference type="PROSITE" id="PS00211">
    <property type="entry name" value="ABC_TRANSPORTER_1"/>
    <property type="match status" value="1"/>
</dbReference>
<keyword evidence="2 7" id="KW-0812">Transmembrane</keyword>
<dbReference type="Proteomes" id="UP001652338">
    <property type="component" value="Unassembled WGS sequence"/>
</dbReference>
<sequence length="601" mass="67492">MKSNKAKRSSLQLIRRFWPYEKKYLKTVILDLFCAALTCLCDLILPLILRTITNLAMTDLAALTVSLVLKLTFLYFILRLIDAGAQYYMADMGHVMGVYIETDMREDAFDHLLKLGYTYYSNTKIGQIMGRITNDLFDVTEFAHHCPEEFFIAGLKFVVSFVILCTYNVPLTILIFACIPLMTVVSIKLNRWQREAFRRQRIQIGELNAQIEDSLLGERVVKAFGVEEREKVKFTKGNQEFQDIKKLTYKTMAAFQASTRLFDGLMYLLVVLGGGLFVIRGAISPGDLVAYVMYVSTLIATIRRIVEFAEQFQRGMTGIERFFEIMDAPIEIQDAEDAVPLQMKEGSIDFKKVSFEYPDDHNHVLKDLSLHVAPGERVALVGPSGGGKTTLCNLIPRFYDVTGGEIDVDGQDIRHVTLKSLREAIGVVQQDVYLFSGSVAENIAYGKKDATMEEIRQAAKLAGADEFISGLKDGYDTYVGERGVKLSGGQKQRISIARVFLKNPPILILDEATSALDNESELLVGKSLNQLAQGRTTITIAHRLTTIRNYDRILVLSGDGIEEEGSHEELLKKRGSYYRLWNQLTGEDGEKSNDSDCSGGR</sequence>
<reference evidence="10 11" key="1">
    <citation type="journal article" date="2021" name="ISME Commun">
        <title>Automated analysis of genomic sequences facilitates high-throughput and comprehensive description of bacteria.</title>
        <authorList>
            <person name="Hitch T.C.A."/>
        </authorList>
    </citation>
    <scope>NUCLEOTIDE SEQUENCE [LARGE SCALE GENOMIC DNA]</scope>
    <source>
        <strain evidence="10 11">Sanger_29</strain>
    </source>
</reference>
<evidence type="ECO:0000259" key="8">
    <source>
        <dbReference type="PROSITE" id="PS50893"/>
    </source>
</evidence>
<dbReference type="Pfam" id="PF00664">
    <property type="entry name" value="ABC_membrane"/>
    <property type="match status" value="1"/>
</dbReference>
<evidence type="ECO:0000256" key="4">
    <source>
        <dbReference type="ARBA" id="ARBA00022840"/>
    </source>
</evidence>
<dbReference type="SUPFAM" id="SSF52540">
    <property type="entry name" value="P-loop containing nucleoside triphosphate hydrolases"/>
    <property type="match status" value="1"/>
</dbReference>
<dbReference type="PANTHER" id="PTHR43394:SF1">
    <property type="entry name" value="ATP-BINDING CASSETTE SUB-FAMILY B MEMBER 10, MITOCHONDRIAL"/>
    <property type="match status" value="1"/>
</dbReference>
<evidence type="ECO:0000259" key="9">
    <source>
        <dbReference type="PROSITE" id="PS50929"/>
    </source>
</evidence>
<dbReference type="SUPFAM" id="SSF90123">
    <property type="entry name" value="ABC transporter transmembrane region"/>
    <property type="match status" value="1"/>
</dbReference>
<feature type="transmembrane region" description="Helical" evidence="7">
    <location>
        <begin position="265"/>
        <end position="283"/>
    </location>
</feature>
<proteinExistence type="predicted"/>
<dbReference type="SMART" id="SM00382">
    <property type="entry name" value="AAA"/>
    <property type="match status" value="1"/>
</dbReference>
<dbReference type="EMBL" id="JAOQKE010000024">
    <property type="protein sequence ID" value="MCU6726378.1"/>
    <property type="molecule type" value="Genomic_DNA"/>
</dbReference>
<dbReference type="InterPro" id="IPR039421">
    <property type="entry name" value="Type_1_exporter"/>
</dbReference>
<accession>A0ABT2SQQ1</accession>
<dbReference type="InterPro" id="IPR003593">
    <property type="entry name" value="AAA+_ATPase"/>
</dbReference>
<evidence type="ECO:0000256" key="2">
    <source>
        <dbReference type="ARBA" id="ARBA00022692"/>
    </source>
</evidence>
<dbReference type="GO" id="GO:0005524">
    <property type="term" value="F:ATP binding"/>
    <property type="evidence" value="ECO:0007669"/>
    <property type="project" value="UniProtKB-KW"/>
</dbReference>
<evidence type="ECO:0000256" key="3">
    <source>
        <dbReference type="ARBA" id="ARBA00022741"/>
    </source>
</evidence>
<comment type="caution">
    <text evidence="10">The sequence shown here is derived from an EMBL/GenBank/DDBJ whole genome shotgun (WGS) entry which is preliminary data.</text>
</comment>
<evidence type="ECO:0000256" key="6">
    <source>
        <dbReference type="ARBA" id="ARBA00023136"/>
    </source>
</evidence>
<dbReference type="CDD" id="cd03251">
    <property type="entry name" value="ABCC_MsbA"/>
    <property type="match status" value="1"/>
</dbReference>
<keyword evidence="11" id="KW-1185">Reference proteome</keyword>
<keyword evidence="4 10" id="KW-0067">ATP-binding</keyword>
<dbReference type="InterPro" id="IPR011527">
    <property type="entry name" value="ABC1_TM_dom"/>
</dbReference>
<protein>
    <submittedName>
        <fullName evidence="10">ABC transporter ATP-binding protein/permease</fullName>
    </submittedName>
</protein>
<feature type="transmembrane region" description="Helical" evidence="7">
    <location>
        <begin position="60"/>
        <end position="78"/>
    </location>
</feature>
<keyword evidence="5 7" id="KW-1133">Transmembrane helix</keyword>
<comment type="subcellular location">
    <subcellularLocation>
        <location evidence="1">Cell membrane</location>
        <topology evidence="1">Multi-pass membrane protein</topology>
    </subcellularLocation>
</comment>
<feature type="domain" description="ABC transporter" evidence="8">
    <location>
        <begin position="348"/>
        <end position="583"/>
    </location>
</feature>
<evidence type="ECO:0000256" key="7">
    <source>
        <dbReference type="SAM" id="Phobius"/>
    </source>
</evidence>
<gene>
    <name evidence="10" type="ORF">OCV47_13745</name>
</gene>
<dbReference type="Pfam" id="PF00005">
    <property type="entry name" value="ABC_tran"/>
    <property type="match status" value="1"/>
</dbReference>
<dbReference type="PROSITE" id="PS50929">
    <property type="entry name" value="ABC_TM1F"/>
    <property type="match status" value="1"/>
</dbReference>
<dbReference type="Gene3D" id="3.40.50.300">
    <property type="entry name" value="P-loop containing nucleotide triphosphate hydrolases"/>
    <property type="match status" value="1"/>
</dbReference>